<evidence type="ECO:0000313" key="4">
    <source>
        <dbReference type="Proteomes" id="UP000250321"/>
    </source>
</evidence>
<comment type="caution">
    <text evidence="3">The sequence shown here is derived from an EMBL/GenBank/DDBJ whole genome shotgun (WGS) entry which is preliminary data.</text>
</comment>
<dbReference type="PANTHER" id="PTHR33463:SF203">
    <property type="entry name" value="AAA+ ATPASE DOMAIN-CONTAINING PROTEIN"/>
    <property type="match status" value="1"/>
</dbReference>
<organism evidence="3 4">
    <name type="scientific">Prunus yedoensis var. nudiflora</name>
    <dbReference type="NCBI Taxonomy" id="2094558"/>
    <lineage>
        <taxon>Eukaryota</taxon>
        <taxon>Viridiplantae</taxon>
        <taxon>Streptophyta</taxon>
        <taxon>Embryophyta</taxon>
        <taxon>Tracheophyta</taxon>
        <taxon>Spermatophyta</taxon>
        <taxon>Magnoliopsida</taxon>
        <taxon>eudicotyledons</taxon>
        <taxon>Gunneridae</taxon>
        <taxon>Pentapetalae</taxon>
        <taxon>rosids</taxon>
        <taxon>fabids</taxon>
        <taxon>Rosales</taxon>
        <taxon>Rosaceae</taxon>
        <taxon>Amygdaloideae</taxon>
        <taxon>Amygdaleae</taxon>
        <taxon>Prunus</taxon>
    </lineage>
</organism>
<dbReference type="PANTHER" id="PTHR33463">
    <property type="entry name" value="NB-ARC DOMAIN-CONTAINING PROTEIN-RELATED"/>
    <property type="match status" value="1"/>
</dbReference>
<dbReference type="OrthoDB" id="1193566at2759"/>
<keyword evidence="4" id="KW-1185">Reference proteome</keyword>
<dbReference type="InterPro" id="IPR032675">
    <property type="entry name" value="LRR_dom_sf"/>
</dbReference>
<gene>
    <name evidence="3" type="ORF">Pyn_09314</name>
</gene>
<sequence>MHDIVRDVAISIASKDPHRFMVRSFDTEGGDGGWSGLQKATNQEHYSAISLIDFKLDEDNTDGLECQKLELLQLKNFSSSDIPTTLKEDCKLGDISHVIGVLENLEILSFARSDISKLPKEIRDLQQLRILDATDCEGLEEIPHGVLSNLRRLEELYMAKSFLNWGPTIGSKDETSMTSLDEMLPNDEFPLKNEHIDFILMLYGDVTEYMDIGTVRYLLKQSESLSLQFTHNLKSLMLLKQSDDQGGFQRLKVLSIMYDKDIEYLMNGTDWTRQHPDKRSFMNLRSIAICYCCELKYVFSLSVAQNLVQLQSLTVESCHKVEEIISNERMEDDNASHMIKLSRLTILKLTDMPELLGFYTSNQHDSAYEN</sequence>
<dbReference type="AlphaFoldDB" id="A0A314YAK5"/>
<dbReference type="InterPro" id="IPR057135">
    <property type="entry name" value="At4g27190-like_LRR"/>
</dbReference>
<evidence type="ECO:0000313" key="3">
    <source>
        <dbReference type="EMBL" id="PQQ02810.1"/>
    </source>
</evidence>
<feature type="domain" description="Disease resistance protein At4g27190-like leucine-rich repeats" evidence="2">
    <location>
        <begin position="271"/>
        <end position="362"/>
    </location>
</feature>
<protein>
    <submittedName>
        <fullName evidence="3">Putative disease resistance protein</fullName>
    </submittedName>
</protein>
<reference evidence="3 4" key="1">
    <citation type="submission" date="2018-02" db="EMBL/GenBank/DDBJ databases">
        <title>Draft genome of wild Prunus yedoensis var. nudiflora.</title>
        <authorList>
            <person name="Baek S."/>
            <person name="Kim J.-H."/>
            <person name="Choi K."/>
            <person name="Kim G.-B."/>
            <person name="Cho A."/>
            <person name="Jang H."/>
            <person name="Shin C.-H."/>
            <person name="Yu H.-J."/>
            <person name="Mun J.-H."/>
        </authorList>
    </citation>
    <scope>NUCLEOTIDE SEQUENCE [LARGE SCALE GENOMIC DNA]</scope>
    <source>
        <strain evidence="4">cv. Jeju island</strain>
        <tissue evidence="3">Leaf</tissue>
    </source>
</reference>
<evidence type="ECO:0000256" key="1">
    <source>
        <dbReference type="ARBA" id="ARBA00022821"/>
    </source>
</evidence>
<dbReference type="SUPFAM" id="SSF52058">
    <property type="entry name" value="L domain-like"/>
    <property type="match status" value="1"/>
</dbReference>
<dbReference type="Pfam" id="PF23247">
    <property type="entry name" value="LRR_RPS2"/>
    <property type="match status" value="1"/>
</dbReference>
<proteinExistence type="predicted"/>
<evidence type="ECO:0000259" key="2">
    <source>
        <dbReference type="Pfam" id="PF23247"/>
    </source>
</evidence>
<dbReference type="Gene3D" id="3.80.10.10">
    <property type="entry name" value="Ribonuclease Inhibitor"/>
    <property type="match status" value="1"/>
</dbReference>
<dbReference type="STRING" id="2094558.A0A314YAK5"/>
<dbReference type="EMBL" id="PJQY01001403">
    <property type="protein sequence ID" value="PQQ02810.1"/>
    <property type="molecule type" value="Genomic_DNA"/>
</dbReference>
<accession>A0A314YAK5</accession>
<dbReference type="InterPro" id="IPR050905">
    <property type="entry name" value="Plant_NBS-LRR"/>
</dbReference>
<keyword evidence="1" id="KW-0611">Plant defense</keyword>
<name>A0A314YAK5_PRUYE</name>
<dbReference type="Proteomes" id="UP000250321">
    <property type="component" value="Unassembled WGS sequence"/>
</dbReference>